<proteinExistence type="predicted"/>
<feature type="transmembrane region" description="Helical" evidence="1">
    <location>
        <begin position="12"/>
        <end position="31"/>
    </location>
</feature>
<dbReference type="AlphaFoldDB" id="A0A6L6JBQ0"/>
<organism evidence="2 3">
    <name type="scientific">Paracoccus aestuariivivens</name>
    <dbReference type="NCBI Taxonomy" id="1820333"/>
    <lineage>
        <taxon>Bacteria</taxon>
        <taxon>Pseudomonadati</taxon>
        <taxon>Pseudomonadota</taxon>
        <taxon>Alphaproteobacteria</taxon>
        <taxon>Rhodobacterales</taxon>
        <taxon>Paracoccaceae</taxon>
        <taxon>Paracoccus</taxon>
    </lineage>
</organism>
<evidence type="ECO:0000256" key="1">
    <source>
        <dbReference type="SAM" id="Phobius"/>
    </source>
</evidence>
<dbReference type="Proteomes" id="UP000478183">
    <property type="component" value="Unassembled WGS sequence"/>
</dbReference>
<keyword evidence="1" id="KW-0812">Transmembrane</keyword>
<dbReference type="OrthoDB" id="7775871at2"/>
<keyword evidence="1" id="KW-1133">Transmembrane helix</keyword>
<protein>
    <submittedName>
        <fullName evidence="2">Uncharacterized protein</fullName>
    </submittedName>
</protein>
<accession>A0A6L6JBQ0</accession>
<keyword evidence="1" id="KW-0472">Membrane</keyword>
<gene>
    <name evidence="2" type="ORF">GL286_16960</name>
</gene>
<sequence length="134" mass="13897">MDSIISGAMPGLLEALSVVLTGLIGWLAAAAKKKWGIEIEARQREALHWALHTGAELALKQQLTGKAAIDLVVAYAMRSVPDAIKGLAPSSDVLTDLAKVKLEQVASDKLEGLVGAGVDKLTEALARATAAAVC</sequence>
<keyword evidence="3" id="KW-1185">Reference proteome</keyword>
<reference evidence="2 3" key="1">
    <citation type="submission" date="2019-11" db="EMBL/GenBank/DDBJ databases">
        <authorList>
            <person name="Dong K."/>
        </authorList>
    </citation>
    <scope>NUCLEOTIDE SEQUENCE [LARGE SCALE GENOMIC DNA]</scope>
    <source>
        <strain evidence="2 3">NBRC 111993</strain>
    </source>
</reference>
<name>A0A6L6JBQ0_9RHOB</name>
<dbReference type="RefSeq" id="WP_155096762.1">
    <property type="nucleotide sequence ID" value="NZ_WMIE01000014.1"/>
</dbReference>
<comment type="caution">
    <text evidence="2">The sequence shown here is derived from an EMBL/GenBank/DDBJ whole genome shotgun (WGS) entry which is preliminary data.</text>
</comment>
<evidence type="ECO:0000313" key="3">
    <source>
        <dbReference type="Proteomes" id="UP000478183"/>
    </source>
</evidence>
<evidence type="ECO:0000313" key="2">
    <source>
        <dbReference type="EMBL" id="MTH79410.1"/>
    </source>
</evidence>
<dbReference type="EMBL" id="WMIE01000014">
    <property type="protein sequence ID" value="MTH79410.1"/>
    <property type="molecule type" value="Genomic_DNA"/>
</dbReference>